<sequence length="451" mass="51980">MKTKYIFKLAISLLFLTGCEEFLSEKPDQALIVPRSINDLWAILDNSTQVMNQEGAHIEGSSDDVIILPFLYNALSLEQKNTYTWNSEIFETPSALDWNQPFRQIFFVNTVLSELDNLPESEKSSSEFNTLKGAALFFRAYAYFSLSKQFCPGYLDSSAANELGLPLRTTPNITDPVQRSNLKDTFMMILNDLEESEKLLPDTSPHITRPTRAASRAMLSRVHLYMGNFEKSLEYADLTLEIKNDILDYNNVNPAPARPFVNEFEEVIFYSELLFYTYYYFSDGAAVVPELVETYHENDLRRQLFFYPRGDHFAFRGQYSFLVRLFSGLATDEIYLNKAECHARLGQRDDALASLNMMLEKRFVSGTFEPYGTDYTEDVLNLVLLERRKQLLFRGIRWGDLKRLNLLPGEEIFLTRTTPDGVFNLPPNDPRYAFPIPEEELQLSGILQNPR</sequence>
<feature type="domain" description="SusD-like N-terminal" evidence="7">
    <location>
        <begin position="21"/>
        <end position="224"/>
    </location>
</feature>
<keyword evidence="3" id="KW-0732">Signal</keyword>
<dbReference type="PROSITE" id="PS51257">
    <property type="entry name" value="PROKAR_LIPOPROTEIN"/>
    <property type="match status" value="1"/>
</dbReference>
<keyword evidence="9" id="KW-1185">Reference proteome</keyword>
<dbReference type="InterPro" id="IPR011990">
    <property type="entry name" value="TPR-like_helical_dom_sf"/>
</dbReference>
<protein>
    <submittedName>
        <fullName evidence="8">RagB/SusD family nutrient uptake outer membrane protein</fullName>
    </submittedName>
</protein>
<dbReference type="Pfam" id="PF14322">
    <property type="entry name" value="SusD-like_3"/>
    <property type="match status" value="1"/>
</dbReference>
<dbReference type="Proteomes" id="UP001589797">
    <property type="component" value="Unassembled WGS sequence"/>
</dbReference>
<evidence type="ECO:0000256" key="4">
    <source>
        <dbReference type="ARBA" id="ARBA00023136"/>
    </source>
</evidence>
<comment type="subcellular location">
    <subcellularLocation>
        <location evidence="1">Cell outer membrane</location>
    </subcellularLocation>
</comment>
<evidence type="ECO:0000256" key="5">
    <source>
        <dbReference type="ARBA" id="ARBA00023237"/>
    </source>
</evidence>
<organism evidence="8 9">
    <name type="scientific">Fontibacter flavus</name>
    <dbReference type="NCBI Taxonomy" id="654838"/>
    <lineage>
        <taxon>Bacteria</taxon>
        <taxon>Pseudomonadati</taxon>
        <taxon>Bacteroidota</taxon>
        <taxon>Cytophagia</taxon>
        <taxon>Cytophagales</taxon>
        <taxon>Cyclobacteriaceae</taxon>
        <taxon>Fontibacter</taxon>
    </lineage>
</organism>
<keyword evidence="4" id="KW-0472">Membrane</keyword>
<keyword evidence="5" id="KW-0998">Cell outer membrane</keyword>
<dbReference type="RefSeq" id="WP_382387995.1">
    <property type="nucleotide sequence ID" value="NZ_JBHLWI010000035.1"/>
</dbReference>
<evidence type="ECO:0000259" key="6">
    <source>
        <dbReference type="Pfam" id="PF07980"/>
    </source>
</evidence>
<evidence type="ECO:0000259" key="7">
    <source>
        <dbReference type="Pfam" id="PF14322"/>
    </source>
</evidence>
<evidence type="ECO:0000256" key="3">
    <source>
        <dbReference type="ARBA" id="ARBA00022729"/>
    </source>
</evidence>
<dbReference type="InterPro" id="IPR033985">
    <property type="entry name" value="SusD-like_N"/>
</dbReference>
<reference evidence="8 9" key="1">
    <citation type="submission" date="2024-09" db="EMBL/GenBank/DDBJ databases">
        <authorList>
            <person name="Sun Q."/>
            <person name="Mori K."/>
        </authorList>
    </citation>
    <scope>NUCLEOTIDE SEQUENCE [LARGE SCALE GENOMIC DNA]</scope>
    <source>
        <strain evidence="8 9">CCM 7650</strain>
    </source>
</reference>
<evidence type="ECO:0000313" key="9">
    <source>
        <dbReference type="Proteomes" id="UP001589797"/>
    </source>
</evidence>
<name>A0ABV6FUF4_9BACT</name>
<comment type="similarity">
    <text evidence="2">Belongs to the SusD family.</text>
</comment>
<dbReference type="InterPro" id="IPR012944">
    <property type="entry name" value="SusD_RagB_dom"/>
</dbReference>
<evidence type="ECO:0000313" key="8">
    <source>
        <dbReference type="EMBL" id="MFC0263509.1"/>
    </source>
</evidence>
<dbReference type="EMBL" id="JBHLWI010000035">
    <property type="protein sequence ID" value="MFC0263509.1"/>
    <property type="molecule type" value="Genomic_DNA"/>
</dbReference>
<comment type="caution">
    <text evidence="8">The sequence shown here is derived from an EMBL/GenBank/DDBJ whole genome shotgun (WGS) entry which is preliminary data.</text>
</comment>
<feature type="domain" description="RagB/SusD" evidence="6">
    <location>
        <begin position="333"/>
        <end position="444"/>
    </location>
</feature>
<dbReference type="Gene3D" id="1.25.40.390">
    <property type="match status" value="1"/>
</dbReference>
<evidence type="ECO:0000256" key="1">
    <source>
        <dbReference type="ARBA" id="ARBA00004442"/>
    </source>
</evidence>
<evidence type="ECO:0000256" key="2">
    <source>
        <dbReference type="ARBA" id="ARBA00006275"/>
    </source>
</evidence>
<accession>A0ABV6FUF4</accession>
<dbReference type="SUPFAM" id="SSF48452">
    <property type="entry name" value="TPR-like"/>
    <property type="match status" value="1"/>
</dbReference>
<dbReference type="Pfam" id="PF07980">
    <property type="entry name" value="SusD_RagB"/>
    <property type="match status" value="1"/>
</dbReference>
<gene>
    <name evidence="8" type="ORF">ACFFIP_12530</name>
</gene>
<proteinExistence type="inferred from homology"/>